<dbReference type="AlphaFoldDB" id="A0A061QX00"/>
<organism evidence="3">
    <name type="scientific">Tetraselmis sp. GSL018</name>
    <dbReference type="NCBI Taxonomy" id="582737"/>
    <lineage>
        <taxon>Eukaryota</taxon>
        <taxon>Viridiplantae</taxon>
        <taxon>Chlorophyta</taxon>
        <taxon>core chlorophytes</taxon>
        <taxon>Chlorodendrophyceae</taxon>
        <taxon>Chlorodendrales</taxon>
        <taxon>Chlorodendraceae</taxon>
        <taxon>Tetraselmis</taxon>
    </lineage>
</organism>
<accession>A0A061QX00</accession>
<dbReference type="InterPro" id="IPR011990">
    <property type="entry name" value="TPR-like_helical_dom_sf"/>
</dbReference>
<proteinExistence type="predicted"/>
<dbReference type="PANTHER" id="PTHR22904:SF523">
    <property type="entry name" value="STRESS-INDUCED-PHOSPHOPROTEIN 1"/>
    <property type="match status" value="1"/>
</dbReference>
<dbReference type="SUPFAM" id="SSF48452">
    <property type="entry name" value="TPR-like"/>
    <property type="match status" value="1"/>
</dbReference>
<evidence type="ECO:0000256" key="2">
    <source>
        <dbReference type="ARBA" id="ARBA00022803"/>
    </source>
</evidence>
<protein>
    <submittedName>
        <fullName evidence="3">Serine threonine protein</fullName>
    </submittedName>
</protein>
<dbReference type="GO" id="GO:0051879">
    <property type="term" value="F:Hsp90 protein binding"/>
    <property type="evidence" value="ECO:0007669"/>
    <property type="project" value="TreeGrafter"/>
</dbReference>
<dbReference type="InterPro" id="IPR019734">
    <property type="entry name" value="TPR_rpt"/>
</dbReference>
<gene>
    <name evidence="3" type="ORF">TSPGSL018_16670</name>
    <name evidence="4" type="ORF">TSPGSL018_7893</name>
</gene>
<keyword evidence="1" id="KW-0677">Repeat</keyword>
<evidence type="ECO:0000313" key="3">
    <source>
        <dbReference type="EMBL" id="JAC65157.1"/>
    </source>
</evidence>
<dbReference type="SMART" id="SM00028">
    <property type="entry name" value="TPR"/>
    <property type="match status" value="3"/>
</dbReference>
<name>A0A061QX00_9CHLO</name>
<dbReference type="Gene3D" id="1.25.40.10">
    <property type="entry name" value="Tetratricopeptide repeat domain"/>
    <property type="match status" value="1"/>
</dbReference>
<evidence type="ECO:0000256" key="1">
    <source>
        <dbReference type="ARBA" id="ARBA00022737"/>
    </source>
</evidence>
<dbReference type="EMBL" id="GBEZ01017545">
    <property type="protein sequence ID" value="JAC68800.1"/>
    <property type="molecule type" value="Transcribed_RNA"/>
</dbReference>
<evidence type="ECO:0000313" key="4">
    <source>
        <dbReference type="EMBL" id="JAC68800.1"/>
    </source>
</evidence>
<sequence>MADGHAAFMADLGREAASRGYMPPMDMVQAYTSAEEGAAPVGATVEALRQQGNDAMRAGDHAGARDLYTRALEAVGESGAACGVLHILFGNRSAASLKLADPKAALRDAEECTAASPGYVKGWFRKASALAMLGRRSAMAEAAQQGLRLDPGNRELREILREAEASDVGPAAGPPPGT</sequence>
<reference evidence="3" key="1">
    <citation type="submission" date="2014-05" db="EMBL/GenBank/DDBJ databases">
        <title>The transcriptome of the halophilic microalga Tetraselmis sp. GSL018 isolated from the Great Salt Lake, Utah.</title>
        <authorList>
            <person name="Jinkerson R.E."/>
            <person name="D'Adamo S."/>
            <person name="Posewitz M.C."/>
        </authorList>
    </citation>
    <scope>NUCLEOTIDE SEQUENCE</scope>
    <source>
        <strain evidence="3">GSL018</strain>
    </source>
</reference>
<dbReference type="PANTHER" id="PTHR22904">
    <property type="entry name" value="TPR REPEAT CONTAINING PROTEIN"/>
    <property type="match status" value="1"/>
</dbReference>
<dbReference type="EMBL" id="GBEZ01021602">
    <property type="protein sequence ID" value="JAC65157.1"/>
    <property type="molecule type" value="Transcribed_RNA"/>
</dbReference>
<keyword evidence="2" id="KW-0802">TPR repeat</keyword>